<dbReference type="GO" id="GO:0008168">
    <property type="term" value="F:methyltransferase activity"/>
    <property type="evidence" value="ECO:0007669"/>
    <property type="project" value="UniProtKB-KW"/>
</dbReference>
<reference evidence="1" key="1">
    <citation type="submission" date="2020-08" db="EMBL/GenBank/DDBJ databases">
        <title>Genome public.</title>
        <authorList>
            <person name="Liu C."/>
            <person name="Sun Q."/>
        </authorList>
    </citation>
    <scope>NUCLEOTIDE SEQUENCE</scope>
    <source>
        <strain evidence="1">NSJ-15</strain>
    </source>
</reference>
<dbReference type="AlphaFoldDB" id="A0A8J6PBE1"/>
<dbReference type="InterPro" id="IPR010719">
    <property type="entry name" value="MnmM_MeTrfase"/>
</dbReference>
<dbReference type="Gene3D" id="3.40.50.150">
    <property type="entry name" value="Vaccinia Virus protein VP39"/>
    <property type="match status" value="1"/>
</dbReference>
<dbReference type="SUPFAM" id="SSF53335">
    <property type="entry name" value="S-adenosyl-L-methionine-dependent methyltransferases"/>
    <property type="match status" value="1"/>
</dbReference>
<keyword evidence="2" id="KW-1185">Reference proteome</keyword>
<gene>
    <name evidence="1" type="ORF">H8702_03975</name>
</gene>
<name>A0A8J6PBE1_9FIRM</name>
<protein>
    <submittedName>
        <fullName evidence="1">Class I SAM-dependent methyltransferase</fullName>
    </submittedName>
</protein>
<sequence length="200" mass="22114">MKSTKSFCGGTACRERSGTTLERILDFVKTLLLPHVKPAGNYLDFTMGNGHDTLFLAQHTQSVVTAFDIQPQALASTQKRLEEHGVSNVRLILDSHHRFLEYVNDPIDAAVFNLGYLPNGDKSVTTLPQTTLQAVSLAVNNLCKGGLLVIVLYPGHPQGKLESELIEPFCISLNAKEYDVLKYDFINKSSPPYILAVLRK</sequence>
<dbReference type="Proteomes" id="UP000632659">
    <property type="component" value="Unassembled WGS sequence"/>
</dbReference>
<evidence type="ECO:0000313" key="1">
    <source>
        <dbReference type="EMBL" id="MBC8610283.1"/>
    </source>
</evidence>
<comment type="caution">
    <text evidence="1">The sequence shown here is derived from an EMBL/GenBank/DDBJ whole genome shotgun (WGS) entry which is preliminary data.</text>
</comment>
<organism evidence="1 2">
    <name type="scientific">Massiliimalia timonensis</name>
    <dbReference type="NCBI Taxonomy" id="1987501"/>
    <lineage>
        <taxon>Bacteria</taxon>
        <taxon>Bacillati</taxon>
        <taxon>Bacillota</taxon>
        <taxon>Clostridia</taxon>
        <taxon>Eubacteriales</taxon>
        <taxon>Oscillospiraceae</taxon>
        <taxon>Massiliimalia</taxon>
    </lineage>
</organism>
<dbReference type="CDD" id="cd02440">
    <property type="entry name" value="AdoMet_MTases"/>
    <property type="match status" value="1"/>
</dbReference>
<evidence type="ECO:0000313" key="2">
    <source>
        <dbReference type="Proteomes" id="UP000632659"/>
    </source>
</evidence>
<dbReference type="EMBL" id="JACRTL010000001">
    <property type="protein sequence ID" value="MBC8610283.1"/>
    <property type="molecule type" value="Genomic_DNA"/>
</dbReference>
<dbReference type="Pfam" id="PF06962">
    <property type="entry name" value="rRNA_methylase"/>
    <property type="match status" value="1"/>
</dbReference>
<dbReference type="PANTHER" id="PTHR35276">
    <property type="entry name" value="S-ADENOSYL-L-METHIONINE-DEPENDENT METHYLTRANSFERASES SUPERFAMILY PROTEIN"/>
    <property type="match status" value="1"/>
</dbReference>
<proteinExistence type="predicted"/>
<accession>A0A8J6PBE1</accession>
<dbReference type="PANTHER" id="PTHR35276:SF1">
    <property type="entry name" value="TRNA (MNM(5)S(2)U34)-METHYLTRANSFERASE, CHLOROPLASTIC"/>
    <property type="match status" value="1"/>
</dbReference>
<keyword evidence="1" id="KW-0808">Transferase</keyword>
<keyword evidence="1" id="KW-0489">Methyltransferase</keyword>
<dbReference type="GO" id="GO:0032259">
    <property type="term" value="P:methylation"/>
    <property type="evidence" value="ECO:0007669"/>
    <property type="project" value="UniProtKB-KW"/>
</dbReference>
<dbReference type="InterPro" id="IPR029063">
    <property type="entry name" value="SAM-dependent_MTases_sf"/>
</dbReference>